<dbReference type="GO" id="GO:0005669">
    <property type="term" value="C:transcription factor TFIID complex"/>
    <property type="evidence" value="ECO:0007669"/>
    <property type="project" value="InterPro"/>
</dbReference>
<dbReference type="Proteomes" id="UP001432027">
    <property type="component" value="Unassembled WGS sequence"/>
</dbReference>
<feature type="compositionally biased region" description="Pro residues" evidence="2">
    <location>
        <begin position="1"/>
        <end position="10"/>
    </location>
</feature>
<gene>
    <name evidence="4" type="ORF">PENTCL1PPCAC_11165</name>
</gene>
<sequence length="319" mass="34070">PVMNNQPPPAGGFGQPSGSQGFPPQQFQPGNPQFQPGQVKMEYASPSHPQSQVKMEYNPSNVKMEMPEVQYPPAHGGPHGGGGPSPQGPHHGVPPGGPMRMGMGHPQHGRSGPYPPMAGRPPPPQFLQQQMMNRGGSMGGPPPPSSSASSTGSHPTMGGPSPGGPPPPMDRPAPPPHPVSHQQPPPPAGVNQPVVVQMNAGQTEGVFIEKNKLEDLAREVEPTIVLEEPVKDALLEYTEEFVDELVDRVCRLATHRGNQRLEARDVELVLEEVFRMPRVPRASTFMANPTGSSNPSEKNPGVVAHTQRVALIKKTLKKI</sequence>
<name>A0AAV5T1Q0_9BILA</name>
<protein>
    <recommendedName>
        <fullName evidence="1">Transcription initiation factor TFIID subunit 12</fullName>
    </recommendedName>
</protein>
<dbReference type="PANTHER" id="PTHR21614:SF0">
    <property type="entry name" value="GEO08385P1"/>
    <property type="match status" value="1"/>
</dbReference>
<feature type="compositionally biased region" description="Low complexity" evidence="2">
    <location>
        <begin position="88"/>
        <end position="106"/>
    </location>
</feature>
<dbReference type="InterPro" id="IPR003228">
    <property type="entry name" value="TFIID_TAF12_dom"/>
</dbReference>
<evidence type="ECO:0000313" key="4">
    <source>
        <dbReference type="EMBL" id="GMS88990.1"/>
    </source>
</evidence>
<comment type="caution">
    <text evidence="4">The sequence shown here is derived from an EMBL/GenBank/DDBJ whole genome shotgun (WGS) entry which is preliminary data.</text>
</comment>
<keyword evidence="5" id="KW-1185">Reference proteome</keyword>
<dbReference type="PANTHER" id="PTHR21614">
    <property type="entry name" value="SHORT COILED COIL PROTEIN"/>
    <property type="match status" value="1"/>
</dbReference>
<dbReference type="Gene3D" id="1.10.20.10">
    <property type="entry name" value="Histone, subunit A"/>
    <property type="match status" value="1"/>
</dbReference>
<dbReference type="GO" id="GO:0006352">
    <property type="term" value="P:DNA-templated transcription initiation"/>
    <property type="evidence" value="ECO:0007669"/>
    <property type="project" value="InterPro"/>
</dbReference>
<organism evidence="4 5">
    <name type="scientific">Pristionchus entomophagus</name>
    <dbReference type="NCBI Taxonomy" id="358040"/>
    <lineage>
        <taxon>Eukaryota</taxon>
        <taxon>Metazoa</taxon>
        <taxon>Ecdysozoa</taxon>
        <taxon>Nematoda</taxon>
        <taxon>Chromadorea</taxon>
        <taxon>Rhabditida</taxon>
        <taxon>Rhabditina</taxon>
        <taxon>Diplogasteromorpha</taxon>
        <taxon>Diplogasteroidea</taxon>
        <taxon>Neodiplogasteridae</taxon>
        <taxon>Pristionchus</taxon>
    </lineage>
</organism>
<dbReference type="AlphaFoldDB" id="A0AAV5T1Q0"/>
<evidence type="ECO:0000256" key="1">
    <source>
        <dbReference type="ARBA" id="ARBA00017484"/>
    </source>
</evidence>
<dbReference type="GO" id="GO:0046982">
    <property type="term" value="F:protein heterodimerization activity"/>
    <property type="evidence" value="ECO:0007669"/>
    <property type="project" value="InterPro"/>
</dbReference>
<dbReference type="Pfam" id="PF03847">
    <property type="entry name" value="TFIID_20kDa"/>
    <property type="match status" value="1"/>
</dbReference>
<feature type="region of interest" description="Disordered" evidence="2">
    <location>
        <begin position="1"/>
        <end position="192"/>
    </location>
</feature>
<evidence type="ECO:0000313" key="5">
    <source>
        <dbReference type="Proteomes" id="UP001432027"/>
    </source>
</evidence>
<dbReference type="SUPFAM" id="SSF47113">
    <property type="entry name" value="Histone-fold"/>
    <property type="match status" value="1"/>
</dbReference>
<dbReference type="CDD" id="cd07981">
    <property type="entry name" value="HFD_TAF12"/>
    <property type="match status" value="1"/>
</dbReference>
<feature type="compositionally biased region" description="Pro residues" evidence="2">
    <location>
        <begin position="113"/>
        <end position="125"/>
    </location>
</feature>
<feature type="compositionally biased region" description="Polar residues" evidence="2">
    <location>
        <begin position="47"/>
        <end position="61"/>
    </location>
</feature>
<feature type="non-terminal residue" evidence="4">
    <location>
        <position position="1"/>
    </location>
</feature>
<evidence type="ECO:0000256" key="2">
    <source>
        <dbReference type="SAM" id="MobiDB-lite"/>
    </source>
</evidence>
<reference evidence="4" key="1">
    <citation type="submission" date="2023-10" db="EMBL/GenBank/DDBJ databases">
        <title>Genome assembly of Pristionchus species.</title>
        <authorList>
            <person name="Yoshida K."/>
            <person name="Sommer R.J."/>
        </authorList>
    </citation>
    <scope>NUCLEOTIDE SEQUENCE</scope>
    <source>
        <strain evidence="4">RS0144</strain>
    </source>
</reference>
<dbReference type="EMBL" id="BTSX01000003">
    <property type="protein sequence ID" value="GMS88990.1"/>
    <property type="molecule type" value="Genomic_DNA"/>
</dbReference>
<dbReference type="GO" id="GO:0005802">
    <property type="term" value="C:trans-Golgi network"/>
    <property type="evidence" value="ECO:0007669"/>
    <property type="project" value="TreeGrafter"/>
</dbReference>
<proteinExistence type="predicted"/>
<feature type="compositionally biased region" description="Low complexity" evidence="2">
    <location>
        <begin position="16"/>
        <end position="38"/>
    </location>
</feature>
<dbReference type="InterPro" id="IPR009072">
    <property type="entry name" value="Histone-fold"/>
</dbReference>
<feature type="compositionally biased region" description="Pro residues" evidence="2">
    <location>
        <begin position="162"/>
        <end position="188"/>
    </location>
</feature>
<feature type="compositionally biased region" description="Low complexity" evidence="2">
    <location>
        <begin position="146"/>
        <end position="159"/>
    </location>
</feature>
<evidence type="ECO:0000259" key="3">
    <source>
        <dbReference type="Pfam" id="PF03847"/>
    </source>
</evidence>
<accession>A0AAV5T1Q0</accession>
<feature type="domain" description="Transcription initiation factor TFIID subunit 12" evidence="3">
    <location>
        <begin position="210"/>
        <end position="276"/>
    </location>
</feature>